<accession>A0AAU9MIG5</accession>
<proteinExistence type="predicted"/>
<feature type="region of interest" description="Disordered" evidence="1">
    <location>
        <begin position="117"/>
        <end position="140"/>
    </location>
</feature>
<name>A0AAU9MIG5_9ASTR</name>
<evidence type="ECO:0000256" key="1">
    <source>
        <dbReference type="SAM" id="MobiDB-lite"/>
    </source>
</evidence>
<organism evidence="2 3">
    <name type="scientific">Lactuca virosa</name>
    <dbReference type="NCBI Taxonomy" id="75947"/>
    <lineage>
        <taxon>Eukaryota</taxon>
        <taxon>Viridiplantae</taxon>
        <taxon>Streptophyta</taxon>
        <taxon>Embryophyta</taxon>
        <taxon>Tracheophyta</taxon>
        <taxon>Spermatophyta</taxon>
        <taxon>Magnoliopsida</taxon>
        <taxon>eudicotyledons</taxon>
        <taxon>Gunneridae</taxon>
        <taxon>Pentapetalae</taxon>
        <taxon>asterids</taxon>
        <taxon>campanulids</taxon>
        <taxon>Asterales</taxon>
        <taxon>Asteraceae</taxon>
        <taxon>Cichorioideae</taxon>
        <taxon>Cichorieae</taxon>
        <taxon>Lactucinae</taxon>
        <taxon>Lactuca</taxon>
    </lineage>
</organism>
<evidence type="ECO:0008006" key="4">
    <source>
        <dbReference type="Google" id="ProtNLM"/>
    </source>
</evidence>
<dbReference type="PANTHER" id="PTHR33108">
    <property type="entry name" value="OS01G0745000 PROTEIN"/>
    <property type="match status" value="1"/>
</dbReference>
<dbReference type="AlphaFoldDB" id="A0AAU9MIG5"/>
<dbReference type="InterPro" id="IPR012876">
    <property type="entry name" value="DUF1677_pln"/>
</dbReference>
<evidence type="ECO:0000313" key="3">
    <source>
        <dbReference type="Proteomes" id="UP001157418"/>
    </source>
</evidence>
<comment type="caution">
    <text evidence="2">The sequence shown here is derived from an EMBL/GenBank/DDBJ whole genome shotgun (WGS) entry which is preliminary data.</text>
</comment>
<keyword evidence="3" id="KW-1185">Reference proteome</keyword>
<dbReference type="EMBL" id="CAKMRJ010002223">
    <property type="protein sequence ID" value="CAH1425306.1"/>
    <property type="molecule type" value="Genomic_DNA"/>
</dbReference>
<dbReference type="PANTHER" id="PTHR33108:SF3">
    <property type="entry name" value="DUF1677 FAMILY PROTEIN"/>
    <property type="match status" value="1"/>
</dbReference>
<protein>
    <recommendedName>
        <fullName evidence="4">DUF1677 domain-containing protein</fullName>
    </recommendedName>
</protein>
<sequence>MEASESLLAVKANADDDHSQSQVESVNCECCGFTEECTLSYISQIRQHYNGRWICGLCVEAVKYEILKSENLITTGEALERHIAFYEKFRSSSRLPFSDAVGDHPILAMGKIMRGRFDSPSPRGHRSASTSPDRNCADEDVVSSPLRYKSRCKSR</sequence>
<evidence type="ECO:0000313" key="2">
    <source>
        <dbReference type="EMBL" id="CAH1425306.1"/>
    </source>
</evidence>
<gene>
    <name evidence="2" type="ORF">LVIROSA_LOCUS12456</name>
</gene>
<reference evidence="2 3" key="1">
    <citation type="submission" date="2022-01" db="EMBL/GenBank/DDBJ databases">
        <authorList>
            <person name="Xiong W."/>
            <person name="Schranz E."/>
        </authorList>
    </citation>
    <scope>NUCLEOTIDE SEQUENCE [LARGE SCALE GENOMIC DNA]</scope>
</reference>
<dbReference type="Pfam" id="PF07911">
    <property type="entry name" value="DUF1677"/>
    <property type="match status" value="1"/>
</dbReference>
<dbReference type="Proteomes" id="UP001157418">
    <property type="component" value="Unassembled WGS sequence"/>
</dbReference>